<dbReference type="PANTHER" id="PTHR32282:SF33">
    <property type="entry name" value="PEPTIDOGLYCAN GLYCOSYLTRANSFERASE"/>
    <property type="match status" value="1"/>
</dbReference>
<protein>
    <submittedName>
        <fullName evidence="4">Transglycosylase domain-containing protein</fullName>
    </submittedName>
</protein>
<keyword evidence="2" id="KW-0812">Transmembrane</keyword>
<organism evidence="4 5">
    <name type="scientific">Brevibacillus ruminantium</name>
    <dbReference type="NCBI Taxonomy" id="2950604"/>
    <lineage>
        <taxon>Bacteria</taxon>
        <taxon>Bacillati</taxon>
        <taxon>Bacillota</taxon>
        <taxon>Bacilli</taxon>
        <taxon>Bacillales</taxon>
        <taxon>Paenibacillaceae</taxon>
        <taxon>Brevibacillus</taxon>
    </lineage>
</organism>
<dbReference type="Proteomes" id="UP001056500">
    <property type="component" value="Chromosome"/>
</dbReference>
<dbReference type="SUPFAM" id="SSF53955">
    <property type="entry name" value="Lysozyme-like"/>
    <property type="match status" value="1"/>
</dbReference>
<dbReference type="Pfam" id="PF00912">
    <property type="entry name" value="Transgly"/>
    <property type="match status" value="1"/>
</dbReference>
<sequence>MSHILVPIDEGKLLRSAETVSASRKPIPWKNWVVALSVSIICLTYLLPFAMAAAGSMWIDDAKLTGLRKQTPSYITIDQMPAHLWKAFVAIEDHRFMQHDGVDPAALVRAVWIDLHAGSYQQGGSTITMQLARNLFLTQDKTMWRKVKEMAIAMELEKRYTKMELLEMYLNVIYFGHGQYGIGKAAQFYFEKGQKQGVEGLTIGESAILASLPKAPESYSPIRHWEKAKYRQHVVLERMTELHIISEEEKEQALMETIRLQANNAPAAS</sequence>
<dbReference type="InterPro" id="IPR036950">
    <property type="entry name" value="PBP_transglycosylase"/>
</dbReference>
<keyword evidence="2" id="KW-0472">Membrane</keyword>
<keyword evidence="1" id="KW-0808">Transferase</keyword>
<evidence type="ECO:0000313" key="5">
    <source>
        <dbReference type="Proteomes" id="UP001056500"/>
    </source>
</evidence>
<gene>
    <name evidence="4" type="ORF">NDK47_14460</name>
</gene>
<evidence type="ECO:0000256" key="1">
    <source>
        <dbReference type="ARBA" id="ARBA00022679"/>
    </source>
</evidence>
<proteinExistence type="predicted"/>
<feature type="domain" description="Glycosyl transferase family 51" evidence="3">
    <location>
        <begin position="68"/>
        <end position="239"/>
    </location>
</feature>
<dbReference type="EMBL" id="CP098755">
    <property type="protein sequence ID" value="USG63384.1"/>
    <property type="molecule type" value="Genomic_DNA"/>
</dbReference>
<name>A0ABY4W8Y9_9BACL</name>
<keyword evidence="2" id="KW-1133">Transmembrane helix</keyword>
<reference evidence="4" key="1">
    <citation type="submission" date="2022-06" db="EMBL/GenBank/DDBJ databases">
        <title>Genome sequencing of Brevibacillus sp. BB3-R1.</title>
        <authorList>
            <person name="Heo J."/>
            <person name="Lee D."/>
            <person name="Won M."/>
            <person name="Han B.-H."/>
            <person name="Hong S.-B."/>
            <person name="Kwon S.-W."/>
        </authorList>
    </citation>
    <scope>NUCLEOTIDE SEQUENCE</scope>
    <source>
        <strain evidence="4">BB3-R1</strain>
    </source>
</reference>
<keyword evidence="5" id="KW-1185">Reference proteome</keyword>
<evidence type="ECO:0000259" key="3">
    <source>
        <dbReference type="Pfam" id="PF00912"/>
    </source>
</evidence>
<dbReference type="InterPro" id="IPR001264">
    <property type="entry name" value="Glyco_trans_51"/>
</dbReference>
<evidence type="ECO:0000313" key="4">
    <source>
        <dbReference type="EMBL" id="USG63384.1"/>
    </source>
</evidence>
<dbReference type="PANTHER" id="PTHR32282">
    <property type="entry name" value="BINDING PROTEIN TRANSPEPTIDASE, PUTATIVE-RELATED"/>
    <property type="match status" value="1"/>
</dbReference>
<evidence type="ECO:0000256" key="2">
    <source>
        <dbReference type="SAM" id="Phobius"/>
    </source>
</evidence>
<feature type="transmembrane region" description="Helical" evidence="2">
    <location>
        <begin position="32"/>
        <end position="59"/>
    </location>
</feature>
<dbReference type="InterPro" id="IPR023346">
    <property type="entry name" value="Lysozyme-like_dom_sf"/>
</dbReference>
<dbReference type="InterPro" id="IPR050396">
    <property type="entry name" value="Glycosyltr_51/Transpeptidase"/>
</dbReference>
<dbReference type="RefSeq" id="WP_251870466.1">
    <property type="nucleotide sequence ID" value="NZ_CP098755.1"/>
</dbReference>
<accession>A0ABY4W8Y9</accession>
<dbReference type="Gene3D" id="1.10.3810.10">
    <property type="entry name" value="Biosynthetic peptidoglycan transglycosylase-like"/>
    <property type="match status" value="1"/>
</dbReference>